<organism evidence="1 2">
    <name type="scientific">Limosilactobacillus secaliphilus</name>
    <dbReference type="NCBI Taxonomy" id="396268"/>
    <lineage>
        <taxon>Bacteria</taxon>
        <taxon>Bacillati</taxon>
        <taxon>Bacillota</taxon>
        <taxon>Bacilli</taxon>
        <taxon>Lactobacillales</taxon>
        <taxon>Lactobacillaceae</taxon>
        <taxon>Limosilactobacillus</taxon>
    </lineage>
</organism>
<dbReference type="InterPro" id="IPR010315">
    <property type="entry name" value="DUF915_hydro-like"/>
</dbReference>
<accession>A0A0R2IAD7</accession>
<dbReference type="Pfam" id="PF06028">
    <property type="entry name" value="DUF915"/>
    <property type="match status" value="1"/>
</dbReference>
<dbReference type="AlphaFoldDB" id="A0A0R2IAD7"/>
<evidence type="ECO:0000313" key="1">
    <source>
        <dbReference type="EMBL" id="KRN58906.1"/>
    </source>
</evidence>
<dbReference type="InterPro" id="IPR029058">
    <property type="entry name" value="AB_hydrolase_fold"/>
</dbReference>
<keyword evidence="2" id="KW-1185">Reference proteome</keyword>
<name>A0A0R2IAD7_9LACO</name>
<dbReference type="PATRIC" id="fig|396268.3.peg.540"/>
<dbReference type="Gene3D" id="3.40.50.1820">
    <property type="entry name" value="alpha/beta hydrolase"/>
    <property type="match status" value="1"/>
</dbReference>
<reference evidence="1 2" key="1">
    <citation type="journal article" date="2015" name="Genome Announc.">
        <title>Expanding the biotechnology potential of lactobacilli through comparative genomics of 213 strains and associated genera.</title>
        <authorList>
            <person name="Sun Z."/>
            <person name="Harris H.M."/>
            <person name="McCann A."/>
            <person name="Guo C."/>
            <person name="Argimon S."/>
            <person name="Zhang W."/>
            <person name="Yang X."/>
            <person name="Jeffery I.B."/>
            <person name="Cooney J.C."/>
            <person name="Kagawa T.F."/>
            <person name="Liu W."/>
            <person name="Song Y."/>
            <person name="Salvetti E."/>
            <person name="Wrobel A."/>
            <person name="Rasinkangas P."/>
            <person name="Parkhill J."/>
            <person name="Rea M.C."/>
            <person name="O'Sullivan O."/>
            <person name="Ritari J."/>
            <person name="Douillard F.P."/>
            <person name="Paul Ross R."/>
            <person name="Yang R."/>
            <person name="Briner A.E."/>
            <person name="Felis G.E."/>
            <person name="de Vos W.M."/>
            <person name="Barrangou R."/>
            <person name="Klaenhammer T.R."/>
            <person name="Caufield P.W."/>
            <person name="Cui Y."/>
            <person name="Zhang H."/>
            <person name="O'Toole P.W."/>
        </authorList>
    </citation>
    <scope>NUCLEOTIDE SEQUENCE [LARGE SCALE GENOMIC DNA]</scope>
    <source>
        <strain evidence="1 2">DSM 17896</strain>
    </source>
</reference>
<comment type="caution">
    <text evidence="1">The sequence shown here is derived from an EMBL/GenBank/DDBJ whole genome shotgun (WGS) entry which is preliminary data.</text>
</comment>
<dbReference type="Proteomes" id="UP000050934">
    <property type="component" value="Unassembled WGS sequence"/>
</dbReference>
<dbReference type="SUPFAM" id="SSF53474">
    <property type="entry name" value="alpha/beta-Hydrolases"/>
    <property type="match status" value="1"/>
</dbReference>
<gene>
    <name evidence="1" type="ORF">IV45_GL000533</name>
</gene>
<evidence type="ECO:0000313" key="2">
    <source>
        <dbReference type="Proteomes" id="UP000050934"/>
    </source>
</evidence>
<proteinExistence type="predicted"/>
<dbReference type="EMBL" id="JQBW01000009">
    <property type="protein sequence ID" value="KRN58906.1"/>
    <property type="molecule type" value="Genomic_DNA"/>
</dbReference>
<dbReference type="STRING" id="396268.IV45_GL000533"/>
<protein>
    <submittedName>
        <fullName evidence="1">Uncharacterized protein</fullName>
    </submittedName>
</protein>
<sequence length="284" mass="33020">MRMKIKWGHHLLRILIVIVLILLALQLYLLKGAQSHTIPAKRTNVNYSATPTLLIPGWGGNSWTYQRLIHRAQKGDVAQKAMTIWVAPNGRVIVKGSLNHHNPIIQLLYIWNYTSGYEKQTQQLRRVMFMLHDDYHINKMNVVAHSYGGTEFFHAYLRSPKLQKDVKVLHLILLGVPVDESFGRKTRYTPLLVHRSQDQNFTQLEDAIDRHSLTSIKQIDNWMGQTKKGTDGAVPHVQSQMLKTLLLGQKVDYHEHIFKHTDHSQLHQRKEILSRLMKVLWNKQ</sequence>